<accession>A0A381PCS9</accession>
<dbReference type="EMBL" id="UINC01000928">
    <property type="protein sequence ID" value="SUZ63989.1"/>
    <property type="molecule type" value="Genomic_DNA"/>
</dbReference>
<keyword evidence="1" id="KW-1133">Transmembrane helix</keyword>
<keyword evidence="1" id="KW-0472">Membrane</keyword>
<evidence type="ECO:0000313" key="2">
    <source>
        <dbReference type="EMBL" id="SUZ63989.1"/>
    </source>
</evidence>
<sequence>MSHDCGVDVRIPFKSFVGLWALLPFTVGAAIDSSLRDHSSLFRVSVSIGVWFLWGFVLGSSMIRRPWGLTVTRVVAPSALPALLVANSAGDLSVTSLAVAIGHATIVCVFALLPETGNVMVDGLSYGDERRFLLRAPAAILLGTLPLVWALVVLGVVSGPLLLASENWLLGILVTGAGWPLAGLGFRSLHQLTRRWIVFVPNGLVIHDYLATREPFLLRSQDLLSLGPAAADLNAQDVDLIDVSQLSMGPALQVTLRGEVEVVPRTRGTSEVKVVKSVVFSPTRPGAVLQEAQRRRLVR</sequence>
<proteinExistence type="predicted"/>
<evidence type="ECO:0000256" key="1">
    <source>
        <dbReference type="SAM" id="Phobius"/>
    </source>
</evidence>
<feature type="transmembrane region" description="Helical" evidence="1">
    <location>
        <begin position="16"/>
        <end position="35"/>
    </location>
</feature>
<name>A0A381PCS9_9ZZZZ</name>
<feature type="transmembrane region" description="Helical" evidence="1">
    <location>
        <begin position="133"/>
        <end position="156"/>
    </location>
</feature>
<keyword evidence="1" id="KW-0812">Transmembrane</keyword>
<organism evidence="2">
    <name type="scientific">marine metagenome</name>
    <dbReference type="NCBI Taxonomy" id="408172"/>
    <lineage>
        <taxon>unclassified sequences</taxon>
        <taxon>metagenomes</taxon>
        <taxon>ecological metagenomes</taxon>
    </lineage>
</organism>
<reference evidence="2" key="1">
    <citation type="submission" date="2018-05" db="EMBL/GenBank/DDBJ databases">
        <authorList>
            <person name="Lanie J.A."/>
            <person name="Ng W.-L."/>
            <person name="Kazmierczak K.M."/>
            <person name="Andrzejewski T.M."/>
            <person name="Davidsen T.M."/>
            <person name="Wayne K.J."/>
            <person name="Tettelin H."/>
            <person name="Glass J.I."/>
            <person name="Rusch D."/>
            <person name="Podicherti R."/>
            <person name="Tsui H.-C.T."/>
            <person name="Winkler M.E."/>
        </authorList>
    </citation>
    <scope>NUCLEOTIDE SEQUENCE</scope>
</reference>
<gene>
    <name evidence="2" type="ORF">METZ01_LOCUS16843</name>
</gene>
<dbReference type="AlphaFoldDB" id="A0A381PCS9"/>
<feature type="transmembrane region" description="Helical" evidence="1">
    <location>
        <begin position="168"/>
        <end position="186"/>
    </location>
</feature>
<feature type="transmembrane region" description="Helical" evidence="1">
    <location>
        <begin position="41"/>
        <end position="60"/>
    </location>
</feature>
<protein>
    <submittedName>
        <fullName evidence="2">Uncharacterized protein</fullName>
    </submittedName>
</protein>